<comment type="caution">
    <text evidence="2">The sequence shown here is derived from an EMBL/GenBank/DDBJ whole genome shotgun (WGS) entry which is preliminary data.</text>
</comment>
<organism evidence="2 3">
    <name type="scientific">Stylosanthes scabra</name>
    <dbReference type="NCBI Taxonomy" id="79078"/>
    <lineage>
        <taxon>Eukaryota</taxon>
        <taxon>Viridiplantae</taxon>
        <taxon>Streptophyta</taxon>
        <taxon>Embryophyta</taxon>
        <taxon>Tracheophyta</taxon>
        <taxon>Spermatophyta</taxon>
        <taxon>Magnoliopsida</taxon>
        <taxon>eudicotyledons</taxon>
        <taxon>Gunneridae</taxon>
        <taxon>Pentapetalae</taxon>
        <taxon>rosids</taxon>
        <taxon>fabids</taxon>
        <taxon>Fabales</taxon>
        <taxon>Fabaceae</taxon>
        <taxon>Papilionoideae</taxon>
        <taxon>50 kb inversion clade</taxon>
        <taxon>dalbergioids sensu lato</taxon>
        <taxon>Dalbergieae</taxon>
        <taxon>Pterocarpus clade</taxon>
        <taxon>Stylosanthes</taxon>
    </lineage>
</organism>
<proteinExistence type="predicted"/>
<keyword evidence="3" id="KW-1185">Reference proteome</keyword>
<dbReference type="PANTHER" id="PTHR34835">
    <property type="entry name" value="OS07G0283600 PROTEIN-RELATED"/>
    <property type="match status" value="1"/>
</dbReference>
<gene>
    <name evidence="2" type="ORF">PIB30_000100</name>
</gene>
<accession>A0ABU6R206</accession>
<evidence type="ECO:0000256" key="1">
    <source>
        <dbReference type="SAM" id="MobiDB-lite"/>
    </source>
</evidence>
<name>A0ABU6R206_9FABA</name>
<protein>
    <submittedName>
        <fullName evidence="2">Uncharacterized protein</fullName>
    </submittedName>
</protein>
<feature type="compositionally biased region" description="Basic residues" evidence="1">
    <location>
        <begin position="317"/>
        <end position="334"/>
    </location>
</feature>
<sequence length="447" mass="50669">MLKQIYDRYEVHDNTIYSDAAAVKITTRKIGDALGLCSKGTAYETRVVRKKLSQEDKDIHKFFQGSTTVTLTELVQTMLLDTEDNQKLFMRAFILFIQKVFLLPNSTTTIVLNALTTIFDLETTSKRNWALHVHDFLIQELKKAKQTNSAAIHGCVYALVIIYFHETQFGENSKEPEARKSWIAYWQGDTLKQRLKHERTHKAGLIKIGEMMAKKDALKRRNPTMRVPPSKRNSDSESESYQPSPDSEATESDLATDAEQEHDSKIEQEADHVAHDEPPPRREIRSKWKNDHPVAGSNEPVDTSLPDSTRLIDLVGKSKRRKSQRITSKSKKQKLSQINEGDEAIPSPSDTRMFDSFDTVSLGRDDSANIIVEGPVAVPSQPLQKEKEDLQPGHDHEARNDEQPEHDHHETVDDAGMEVEGAAVEVPHVMEDNVQEEEQPETLAVIM</sequence>
<dbReference type="EMBL" id="JASCZI010030209">
    <property type="protein sequence ID" value="MED6118118.1"/>
    <property type="molecule type" value="Genomic_DNA"/>
</dbReference>
<reference evidence="2 3" key="1">
    <citation type="journal article" date="2023" name="Plants (Basel)">
        <title>Bridging the Gap: Combining Genomics and Transcriptomics Approaches to Understand Stylosanthes scabra, an Orphan Legume from the Brazilian Caatinga.</title>
        <authorList>
            <person name="Ferreira-Neto J.R.C."/>
            <person name="da Silva M.D."/>
            <person name="Binneck E."/>
            <person name="de Melo N.F."/>
            <person name="da Silva R.H."/>
            <person name="de Melo A.L.T.M."/>
            <person name="Pandolfi V."/>
            <person name="Bustamante F.O."/>
            <person name="Brasileiro-Vidal A.C."/>
            <person name="Benko-Iseppon A.M."/>
        </authorList>
    </citation>
    <scope>NUCLEOTIDE SEQUENCE [LARGE SCALE GENOMIC DNA]</scope>
    <source>
        <tissue evidence="2">Leaves</tissue>
    </source>
</reference>
<feature type="region of interest" description="Disordered" evidence="1">
    <location>
        <begin position="212"/>
        <end position="357"/>
    </location>
</feature>
<feature type="region of interest" description="Disordered" evidence="1">
    <location>
        <begin position="374"/>
        <end position="447"/>
    </location>
</feature>
<feature type="compositionally biased region" description="Basic and acidic residues" evidence="1">
    <location>
        <begin position="384"/>
        <end position="412"/>
    </location>
</feature>
<evidence type="ECO:0000313" key="3">
    <source>
        <dbReference type="Proteomes" id="UP001341840"/>
    </source>
</evidence>
<evidence type="ECO:0000313" key="2">
    <source>
        <dbReference type="EMBL" id="MED6118118.1"/>
    </source>
</evidence>
<feature type="compositionally biased region" description="Basic and acidic residues" evidence="1">
    <location>
        <begin position="259"/>
        <end position="292"/>
    </location>
</feature>
<feature type="compositionally biased region" description="Acidic residues" evidence="1">
    <location>
        <begin position="248"/>
        <end position="258"/>
    </location>
</feature>
<dbReference type="Proteomes" id="UP001341840">
    <property type="component" value="Unassembled WGS sequence"/>
</dbReference>